<evidence type="ECO:0000256" key="2">
    <source>
        <dbReference type="ARBA" id="ARBA00007886"/>
    </source>
</evidence>
<name>A0A398CN83_9BACL</name>
<evidence type="ECO:0000259" key="9">
    <source>
        <dbReference type="Pfam" id="PF05504"/>
    </source>
</evidence>
<evidence type="ECO:0000256" key="5">
    <source>
        <dbReference type="ARBA" id="ARBA00023136"/>
    </source>
</evidence>
<evidence type="ECO:0000256" key="6">
    <source>
        <dbReference type="ARBA" id="ARBA00023139"/>
    </source>
</evidence>
<comment type="caution">
    <text evidence="11">The sequence shown here is derived from an EMBL/GenBank/DDBJ whole genome shotgun (WGS) entry which is preliminary data.</text>
</comment>
<feature type="domain" description="Spore germination GerAC-like C-terminal" evidence="9">
    <location>
        <begin position="224"/>
        <end position="379"/>
    </location>
</feature>
<evidence type="ECO:0008006" key="13">
    <source>
        <dbReference type="Google" id="ProtNLM"/>
    </source>
</evidence>
<evidence type="ECO:0000259" key="10">
    <source>
        <dbReference type="Pfam" id="PF25198"/>
    </source>
</evidence>
<reference evidence="11 12" key="1">
    <citation type="submission" date="2018-09" db="EMBL/GenBank/DDBJ databases">
        <title>Cohnella cavernae sp. nov., isolated from a karst cave.</title>
        <authorList>
            <person name="Zhu H."/>
        </authorList>
    </citation>
    <scope>NUCLEOTIDE SEQUENCE [LARGE SCALE GENOMIC DNA]</scope>
    <source>
        <strain evidence="11 12">K2E09-144</strain>
    </source>
</reference>
<keyword evidence="6" id="KW-0564">Palmitate</keyword>
<comment type="subcellular location">
    <subcellularLocation>
        <location evidence="1">Membrane</location>
        <topology evidence="1">Lipid-anchor</topology>
    </subcellularLocation>
</comment>
<dbReference type="EMBL" id="QXJM01000023">
    <property type="protein sequence ID" value="RIE04816.1"/>
    <property type="molecule type" value="Genomic_DNA"/>
</dbReference>
<dbReference type="InterPro" id="IPR038501">
    <property type="entry name" value="Spore_GerAC_C_sf"/>
</dbReference>
<feature type="domain" description="Spore germination protein N-terminal" evidence="10">
    <location>
        <begin position="27"/>
        <end position="203"/>
    </location>
</feature>
<evidence type="ECO:0000313" key="11">
    <source>
        <dbReference type="EMBL" id="RIE04816.1"/>
    </source>
</evidence>
<dbReference type="OrthoDB" id="2380468at2"/>
<dbReference type="InterPro" id="IPR057336">
    <property type="entry name" value="GerAC_N"/>
</dbReference>
<dbReference type="GO" id="GO:0009847">
    <property type="term" value="P:spore germination"/>
    <property type="evidence" value="ECO:0007669"/>
    <property type="project" value="InterPro"/>
</dbReference>
<dbReference type="GO" id="GO:0016020">
    <property type="term" value="C:membrane"/>
    <property type="evidence" value="ECO:0007669"/>
    <property type="project" value="UniProtKB-SubCell"/>
</dbReference>
<dbReference type="InterPro" id="IPR008844">
    <property type="entry name" value="Spore_GerAC-like"/>
</dbReference>
<evidence type="ECO:0000256" key="8">
    <source>
        <dbReference type="SAM" id="SignalP"/>
    </source>
</evidence>
<keyword evidence="7" id="KW-0449">Lipoprotein</keyword>
<evidence type="ECO:0000313" key="12">
    <source>
        <dbReference type="Proteomes" id="UP000266340"/>
    </source>
</evidence>
<keyword evidence="5" id="KW-0472">Membrane</keyword>
<keyword evidence="12" id="KW-1185">Reference proteome</keyword>
<dbReference type="InterPro" id="IPR046953">
    <property type="entry name" value="Spore_GerAC-like_C"/>
</dbReference>
<evidence type="ECO:0000256" key="7">
    <source>
        <dbReference type="ARBA" id="ARBA00023288"/>
    </source>
</evidence>
<sequence length="382" mass="43295">MREKLRRILLSGVCLVILSTMLSACWDEVTIQDVNYVTALGVDYDAQSEQFTLYVQLIDMSTVAKSEANSATSNAPASFTGIAKGHTVYLAMQDLLNTIQEPPSLEQLMAVIVNERALSQMSDILDALNRNRAVRYTTQLTATDIDIPELFNADRYFNKSPLMNVYYNPGYNVEKRPHSPIADVQHFVREYRNPTLTALIPRMVMSDKHWLAEGKPARFPYVEGAYAFKKGKWIGEIKDEEIRGMKWFKASMLQSTIPIMKDGSYAASLSVISNKGQIKYVPGVNGGSYVFTLNVQSVVKEQMEKLGMRQMMQLAEKAVKDDLQRSIQYSAKKGIDLYNVEEQAYRYHHKSWVKAKAEGIEFERLPVKMIVNVKIMSTGKLK</sequence>
<dbReference type="RefSeq" id="WP_119148016.1">
    <property type="nucleotide sequence ID" value="NZ_JBHSOV010000005.1"/>
</dbReference>
<proteinExistence type="inferred from homology"/>
<comment type="similarity">
    <text evidence="2">Belongs to the GerABKC lipoprotein family.</text>
</comment>
<dbReference type="PROSITE" id="PS51257">
    <property type="entry name" value="PROKAR_LIPOPROTEIN"/>
    <property type="match status" value="1"/>
</dbReference>
<feature type="chain" id="PRO_5038808859" description="Ger(X)C family spore germination protein" evidence="8">
    <location>
        <begin position="25"/>
        <end position="382"/>
    </location>
</feature>
<dbReference type="Gene3D" id="3.30.300.210">
    <property type="entry name" value="Nutrient germinant receptor protein C, domain 3"/>
    <property type="match status" value="1"/>
</dbReference>
<keyword evidence="4 8" id="KW-0732">Signal</keyword>
<evidence type="ECO:0000256" key="4">
    <source>
        <dbReference type="ARBA" id="ARBA00022729"/>
    </source>
</evidence>
<feature type="signal peptide" evidence="8">
    <location>
        <begin position="1"/>
        <end position="24"/>
    </location>
</feature>
<organism evidence="11 12">
    <name type="scientific">Cohnella faecalis</name>
    <dbReference type="NCBI Taxonomy" id="2315694"/>
    <lineage>
        <taxon>Bacteria</taxon>
        <taxon>Bacillati</taxon>
        <taxon>Bacillota</taxon>
        <taxon>Bacilli</taxon>
        <taxon>Bacillales</taxon>
        <taxon>Paenibacillaceae</taxon>
        <taxon>Cohnella</taxon>
    </lineage>
</organism>
<dbReference type="Pfam" id="PF05504">
    <property type="entry name" value="Spore_GerAC"/>
    <property type="match status" value="1"/>
</dbReference>
<dbReference type="PANTHER" id="PTHR35789:SF1">
    <property type="entry name" value="SPORE GERMINATION PROTEIN B3"/>
    <property type="match status" value="1"/>
</dbReference>
<dbReference type="Proteomes" id="UP000266340">
    <property type="component" value="Unassembled WGS sequence"/>
</dbReference>
<dbReference type="Pfam" id="PF25198">
    <property type="entry name" value="Spore_GerAC_N"/>
    <property type="match status" value="1"/>
</dbReference>
<accession>A0A398CN83</accession>
<dbReference type="PANTHER" id="PTHR35789">
    <property type="entry name" value="SPORE GERMINATION PROTEIN B3"/>
    <property type="match status" value="1"/>
</dbReference>
<gene>
    <name evidence="11" type="ORF">D3H35_04930</name>
</gene>
<keyword evidence="3" id="KW-0309">Germination</keyword>
<dbReference type="AlphaFoldDB" id="A0A398CN83"/>
<evidence type="ECO:0000256" key="3">
    <source>
        <dbReference type="ARBA" id="ARBA00022544"/>
    </source>
</evidence>
<evidence type="ECO:0000256" key="1">
    <source>
        <dbReference type="ARBA" id="ARBA00004635"/>
    </source>
</evidence>
<protein>
    <recommendedName>
        <fullName evidence="13">Ger(X)C family spore germination protein</fullName>
    </recommendedName>
</protein>